<comment type="subcellular location">
    <subcellularLocation>
        <location evidence="1 8">Cell membrane</location>
        <topology evidence="1 8">Multi-pass membrane protein</topology>
    </subcellularLocation>
</comment>
<evidence type="ECO:0000259" key="9">
    <source>
        <dbReference type="PROSITE" id="PS50928"/>
    </source>
</evidence>
<evidence type="ECO:0000256" key="8">
    <source>
        <dbReference type="RuleBase" id="RU363032"/>
    </source>
</evidence>
<evidence type="ECO:0000256" key="1">
    <source>
        <dbReference type="ARBA" id="ARBA00004651"/>
    </source>
</evidence>
<organism evidence="10 11">
    <name type="scientific">Pontibacter diazotrophicus</name>
    <dbReference type="NCBI Taxonomy" id="1400979"/>
    <lineage>
        <taxon>Bacteria</taxon>
        <taxon>Pseudomonadati</taxon>
        <taxon>Bacteroidota</taxon>
        <taxon>Cytophagia</taxon>
        <taxon>Cytophagales</taxon>
        <taxon>Hymenobacteraceae</taxon>
        <taxon>Pontibacter</taxon>
    </lineage>
</organism>
<comment type="similarity">
    <text evidence="7">In the N-terminal section; belongs to the binding-protein-dependent transport system permease family.</text>
</comment>
<dbReference type="Gene3D" id="3.40.190.10">
    <property type="entry name" value="Periplasmic binding protein-like II"/>
    <property type="match status" value="2"/>
</dbReference>
<keyword evidence="4 8" id="KW-1133">Transmembrane helix</keyword>
<dbReference type="GO" id="GO:0043190">
    <property type="term" value="C:ATP-binding cassette (ABC) transporter complex"/>
    <property type="evidence" value="ECO:0007669"/>
    <property type="project" value="InterPro"/>
</dbReference>
<comment type="caution">
    <text evidence="10">The sequence shown here is derived from an EMBL/GenBank/DDBJ whole genome shotgun (WGS) entry which is preliminary data.</text>
</comment>
<keyword evidence="3 8" id="KW-0812">Transmembrane</keyword>
<dbReference type="GO" id="GO:0022857">
    <property type="term" value="F:transmembrane transporter activity"/>
    <property type="evidence" value="ECO:0007669"/>
    <property type="project" value="InterPro"/>
</dbReference>
<reference evidence="11" key="1">
    <citation type="submission" date="2018-08" db="EMBL/GenBank/DDBJ databases">
        <authorList>
            <person name="Liu Z.-W."/>
            <person name="Du Z.-J."/>
        </authorList>
    </citation>
    <scope>NUCLEOTIDE SEQUENCE [LARGE SCALE GENOMIC DNA]</scope>
    <source>
        <strain evidence="11">H4X</strain>
    </source>
</reference>
<accession>A0A3D8L9B9</accession>
<dbReference type="PANTHER" id="PTHR30177:SF4">
    <property type="entry name" value="OSMOPROTECTANT IMPORT PERMEASE PROTEIN OSMW"/>
    <property type="match status" value="1"/>
</dbReference>
<feature type="transmembrane region" description="Helical" evidence="8">
    <location>
        <begin position="26"/>
        <end position="47"/>
    </location>
</feature>
<feature type="transmembrane region" description="Helical" evidence="8">
    <location>
        <begin position="87"/>
        <end position="104"/>
    </location>
</feature>
<sequence>MNDIQDFWDFLQLQGDKLLEQTLEHISLTFISLALAILIGLPVGLLITRYKKGVGPAFGITGILQTIPSIALLGFLIPVLGIGPKPAIFALFLYSLLPIIRNAFTGVMQVDAKVKEAARGMGMTDWQLLTRVELPLALPVLFAGIRTAAVLNVGVATLAAYIAAGGLGEFIFGGIALNNTPMILAGAVPAALLAVGIDFLLARLQHLRLPLLRPAALLLFLALPLLSSFYLLPNRSGFQAGLSPEFAGRADGYPGLKATYGLDLNTVIMAPALVYKAVYEGDVDVIDGYSTDGKIKTYSLRVLEDDQNSFPPYHAAFLIREPVLLRHPELREVLEMLSGTINDSTMTALNYHVDFDKAAPAEVAQAFLEQQGLWRPPQNGTGETIQLGSKIFTEQYILTEMLSQLIRGYTNLQVSARTGLGGTKICFDALAAGEIDIYPEYTGTGLQVILNTPQPVADKLSKENDKVFRYVADRFHEQYHILWLPPLGFNNTYALMMREEQAVKLKIRSISDLKEHLAH</sequence>
<evidence type="ECO:0000313" key="11">
    <source>
        <dbReference type="Proteomes" id="UP000256708"/>
    </source>
</evidence>
<comment type="similarity">
    <text evidence="6">In the C-terminal section; belongs to the OsmX family.</text>
</comment>
<dbReference type="InterPro" id="IPR000515">
    <property type="entry name" value="MetI-like"/>
</dbReference>
<feature type="domain" description="ABC transmembrane type-1" evidence="9">
    <location>
        <begin position="22"/>
        <end position="201"/>
    </location>
</feature>
<name>A0A3D8L9B9_9BACT</name>
<evidence type="ECO:0000256" key="5">
    <source>
        <dbReference type="ARBA" id="ARBA00023136"/>
    </source>
</evidence>
<dbReference type="Gene3D" id="3.40.190.120">
    <property type="entry name" value="Osmoprotection protein (prox), domain 2"/>
    <property type="match status" value="2"/>
</dbReference>
<dbReference type="GO" id="GO:0031460">
    <property type="term" value="P:glycine betaine transport"/>
    <property type="evidence" value="ECO:0007669"/>
    <property type="project" value="TreeGrafter"/>
</dbReference>
<evidence type="ECO:0000313" key="10">
    <source>
        <dbReference type="EMBL" id="RDV13954.1"/>
    </source>
</evidence>
<dbReference type="Pfam" id="PF04069">
    <property type="entry name" value="OpuAC"/>
    <property type="match status" value="2"/>
</dbReference>
<evidence type="ECO:0000256" key="6">
    <source>
        <dbReference type="ARBA" id="ARBA00035642"/>
    </source>
</evidence>
<gene>
    <name evidence="10" type="ORF">DXT99_16765</name>
</gene>
<protein>
    <submittedName>
        <fullName evidence="10">ABC transporter permease subunit</fullName>
    </submittedName>
</protein>
<feature type="transmembrane region" description="Helical" evidence="8">
    <location>
        <begin position="136"/>
        <end position="162"/>
    </location>
</feature>
<feature type="transmembrane region" description="Helical" evidence="8">
    <location>
        <begin position="59"/>
        <end position="81"/>
    </location>
</feature>
<keyword evidence="11" id="KW-1185">Reference proteome</keyword>
<dbReference type="Proteomes" id="UP000256708">
    <property type="component" value="Unassembled WGS sequence"/>
</dbReference>
<dbReference type="SUPFAM" id="SSF53850">
    <property type="entry name" value="Periplasmic binding protein-like II"/>
    <property type="match status" value="2"/>
</dbReference>
<dbReference type="FunFam" id="1.10.3720.10:FF:000001">
    <property type="entry name" value="Glycine betaine ABC transporter, permease"/>
    <property type="match status" value="1"/>
</dbReference>
<dbReference type="SUPFAM" id="SSF161098">
    <property type="entry name" value="MetI-like"/>
    <property type="match status" value="1"/>
</dbReference>
<dbReference type="OrthoDB" id="9801163at2"/>
<dbReference type="InterPro" id="IPR051204">
    <property type="entry name" value="ABC_transp_perm/SBD"/>
</dbReference>
<evidence type="ECO:0000256" key="4">
    <source>
        <dbReference type="ARBA" id="ARBA00022989"/>
    </source>
</evidence>
<keyword evidence="5 8" id="KW-0472">Membrane</keyword>
<dbReference type="Pfam" id="PF00528">
    <property type="entry name" value="BPD_transp_1"/>
    <property type="match status" value="1"/>
</dbReference>
<keyword evidence="2 8" id="KW-0813">Transport</keyword>
<dbReference type="RefSeq" id="WP_115566733.1">
    <property type="nucleotide sequence ID" value="NZ_QRGR01000019.1"/>
</dbReference>
<dbReference type="Gene3D" id="1.10.3720.10">
    <property type="entry name" value="MetI-like"/>
    <property type="match status" value="1"/>
</dbReference>
<proteinExistence type="inferred from homology"/>
<comment type="similarity">
    <text evidence="8">Belongs to the binding-protein-dependent transport system permease family.</text>
</comment>
<dbReference type="InterPro" id="IPR007210">
    <property type="entry name" value="ABC_Gly_betaine_transp_sub-bd"/>
</dbReference>
<feature type="transmembrane region" description="Helical" evidence="8">
    <location>
        <begin position="182"/>
        <end position="202"/>
    </location>
</feature>
<feature type="transmembrane region" description="Helical" evidence="8">
    <location>
        <begin position="214"/>
        <end position="232"/>
    </location>
</feature>
<dbReference type="InterPro" id="IPR035906">
    <property type="entry name" value="MetI-like_sf"/>
</dbReference>
<dbReference type="PROSITE" id="PS50928">
    <property type="entry name" value="ABC_TM1"/>
    <property type="match status" value="1"/>
</dbReference>
<dbReference type="PANTHER" id="PTHR30177">
    <property type="entry name" value="GLYCINE BETAINE/L-PROLINE TRANSPORT SYSTEM PERMEASE PROTEIN PROW"/>
    <property type="match status" value="1"/>
</dbReference>
<evidence type="ECO:0000256" key="7">
    <source>
        <dbReference type="ARBA" id="ARBA00035652"/>
    </source>
</evidence>
<dbReference type="AlphaFoldDB" id="A0A3D8L9B9"/>
<evidence type="ECO:0000256" key="3">
    <source>
        <dbReference type="ARBA" id="ARBA00022692"/>
    </source>
</evidence>
<evidence type="ECO:0000256" key="2">
    <source>
        <dbReference type="ARBA" id="ARBA00022448"/>
    </source>
</evidence>
<dbReference type="EMBL" id="QRGR01000019">
    <property type="protein sequence ID" value="RDV13954.1"/>
    <property type="molecule type" value="Genomic_DNA"/>
</dbReference>